<evidence type="ECO:0000256" key="3">
    <source>
        <dbReference type="ARBA" id="ARBA00023163"/>
    </source>
</evidence>
<dbReference type="PANTHER" id="PTHR42756">
    <property type="entry name" value="TRANSCRIPTIONAL REGULATOR, MARR"/>
    <property type="match status" value="1"/>
</dbReference>
<keyword evidence="1" id="KW-0805">Transcription regulation</keyword>
<evidence type="ECO:0000256" key="2">
    <source>
        <dbReference type="ARBA" id="ARBA00023125"/>
    </source>
</evidence>
<dbReference type="InterPro" id="IPR036388">
    <property type="entry name" value="WH-like_DNA-bd_sf"/>
</dbReference>
<keyword evidence="3" id="KW-0804">Transcription</keyword>
<accession>Q8TNS1</accession>
<evidence type="ECO:0000313" key="5">
    <source>
        <dbReference type="EMBL" id="AAM05607.1"/>
    </source>
</evidence>
<dbReference type="PRINTS" id="PR00598">
    <property type="entry name" value="HTHMARR"/>
</dbReference>
<dbReference type="GO" id="GO:0003677">
    <property type="term" value="F:DNA binding"/>
    <property type="evidence" value="ECO:0007669"/>
    <property type="project" value="UniProtKB-KW"/>
</dbReference>
<gene>
    <name evidence="5" type="ordered locus">MA_2211</name>
</gene>
<dbReference type="AlphaFoldDB" id="Q8TNS1"/>
<keyword evidence="2" id="KW-0238">DNA-binding</keyword>
<dbReference type="KEGG" id="mac:MA_2211"/>
<reference evidence="5 6" key="1">
    <citation type="journal article" date="2002" name="Genome Res.">
        <title>The genome of Methanosarcina acetivorans reveals extensive metabolic and physiological diversity.</title>
        <authorList>
            <person name="Galagan J.E."/>
            <person name="Nusbaum C."/>
            <person name="Roy A."/>
            <person name="Endrizzi M.G."/>
            <person name="Macdonald P."/>
            <person name="FitzHugh W."/>
            <person name="Calvo S."/>
            <person name="Engels R."/>
            <person name="Smirnov S."/>
            <person name="Atnoor D."/>
            <person name="Brown A."/>
            <person name="Allen N."/>
            <person name="Naylor J."/>
            <person name="Stange-Thomann N."/>
            <person name="DeArellano K."/>
            <person name="Johnson R."/>
            <person name="Linton L."/>
            <person name="McEwan P."/>
            <person name="McKernan K."/>
            <person name="Talamas J."/>
            <person name="Tirrell A."/>
            <person name="Ye W."/>
            <person name="Zimmer A."/>
            <person name="Barber R.D."/>
            <person name="Cann I."/>
            <person name="Graham D.E."/>
            <person name="Grahame D.A."/>
            <person name="Guss A."/>
            <person name="Hedderich R."/>
            <person name="Ingram-Smith C."/>
            <person name="Kuettner C.H."/>
            <person name="Krzycki J.A."/>
            <person name="Leigh J.A."/>
            <person name="Li W."/>
            <person name="Liu J."/>
            <person name="Mukhopadhyay B."/>
            <person name="Reeve J.N."/>
            <person name="Smith K."/>
            <person name="Springer T.A."/>
            <person name="Umayam L.A."/>
            <person name="White O."/>
            <person name="White R.H."/>
            <person name="de Macario E.C."/>
            <person name="Ferry J.G."/>
            <person name="Jarrell K.F."/>
            <person name="Jing H."/>
            <person name="Macario A.J.L."/>
            <person name="Paulsen I."/>
            <person name="Pritchett M."/>
            <person name="Sowers K.R."/>
            <person name="Swanson R.V."/>
            <person name="Zinder S.H."/>
            <person name="Lander E."/>
            <person name="Metcalf W.W."/>
            <person name="Birren B."/>
        </authorList>
    </citation>
    <scope>NUCLEOTIDE SEQUENCE [LARGE SCALE GENOMIC DNA]</scope>
    <source>
        <strain evidence="6">ATCC 35395 / DSM 2834 / JCM 12185 / C2A</strain>
    </source>
</reference>
<keyword evidence="6" id="KW-1185">Reference proteome</keyword>
<proteinExistence type="predicted"/>
<dbReference type="SMART" id="SM00347">
    <property type="entry name" value="HTH_MARR"/>
    <property type="match status" value="1"/>
</dbReference>
<organism evidence="5 6">
    <name type="scientific">Methanosarcina acetivorans (strain ATCC 35395 / DSM 2834 / JCM 12185 / C2A)</name>
    <dbReference type="NCBI Taxonomy" id="188937"/>
    <lineage>
        <taxon>Archaea</taxon>
        <taxon>Methanobacteriati</taxon>
        <taxon>Methanobacteriota</taxon>
        <taxon>Stenosarchaea group</taxon>
        <taxon>Methanomicrobia</taxon>
        <taxon>Methanosarcinales</taxon>
        <taxon>Methanosarcinaceae</taxon>
        <taxon>Methanosarcina</taxon>
    </lineage>
</organism>
<dbReference type="Proteomes" id="UP000002487">
    <property type="component" value="Chromosome"/>
</dbReference>
<dbReference type="PROSITE" id="PS50995">
    <property type="entry name" value="HTH_MARR_2"/>
    <property type="match status" value="1"/>
</dbReference>
<dbReference type="STRING" id="188937.MA_2211"/>
<dbReference type="InterPro" id="IPR036390">
    <property type="entry name" value="WH_DNA-bd_sf"/>
</dbReference>
<dbReference type="Gene3D" id="1.10.10.10">
    <property type="entry name" value="Winged helix-like DNA-binding domain superfamily/Winged helix DNA-binding domain"/>
    <property type="match status" value="1"/>
</dbReference>
<dbReference type="EnsemblBacteria" id="AAM05607">
    <property type="protein sequence ID" value="AAM05607"/>
    <property type="gene ID" value="MA_2211"/>
</dbReference>
<sequence>MIKKMDEATLSKIILLSMERDALDNLIFEQTFQKKIAGKFRELSKNQPLVIKIIGIEGEIMPSTLGKYTGLEKSSLTRMVDDLEKKGIVFRKTDPGDRRKVLVSLTEKGLEYYNCLSQITTEMADEILEFVDDKDVEDFHRSLETMVRILRKVDARRSARPR</sequence>
<evidence type="ECO:0000259" key="4">
    <source>
        <dbReference type="PROSITE" id="PS50995"/>
    </source>
</evidence>
<dbReference type="EMBL" id="AE010299">
    <property type="protein sequence ID" value="AAM05607.1"/>
    <property type="molecule type" value="Genomic_DNA"/>
</dbReference>
<dbReference type="Pfam" id="PF01047">
    <property type="entry name" value="MarR"/>
    <property type="match status" value="1"/>
</dbReference>
<dbReference type="InParanoid" id="Q8TNS1"/>
<dbReference type="SUPFAM" id="SSF46785">
    <property type="entry name" value="Winged helix' DNA-binding domain"/>
    <property type="match status" value="1"/>
</dbReference>
<dbReference type="RefSeq" id="WP_011022193.1">
    <property type="nucleotide sequence ID" value="NC_003552.1"/>
</dbReference>
<evidence type="ECO:0000313" key="6">
    <source>
        <dbReference type="Proteomes" id="UP000002487"/>
    </source>
</evidence>
<evidence type="ECO:0000256" key="1">
    <source>
        <dbReference type="ARBA" id="ARBA00023015"/>
    </source>
</evidence>
<protein>
    <submittedName>
        <fullName evidence="5">Transcription repressor</fullName>
    </submittedName>
</protein>
<name>Q8TNS1_METAC</name>
<feature type="domain" description="HTH marR-type" evidence="4">
    <location>
        <begin position="1"/>
        <end position="155"/>
    </location>
</feature>
<dbReference type="GeneID" id="1474099"/>
<dbReference type="GO" id="GO:0003700">
    <property type="term" value="F:DNA-binding transcription factor activity"/>
    <property type="evidence" value="ECO:0007669"/>
    <property type="project" value="InterPro"/>
</dbReference>
<dbReference type="InterPro" id="IPR000835">
    <property type="entry name" value="HTH_MarR-typ"/>
</dbReference>
<dbReference type="HOGENOM" id="CLU_083287_22_3_2"/>
<dbReference type="PANTHER" id="PTHR42756:SF1">
    <property type="entry name" value="TRANSCRIPTIONAL REPRESSOR OF EMRAB OPERON"/>
    <property type="match status" value="1"/>
</dbReference>
<dbReference type="PhylomeDB" id="Q8TNS1"/>